<comment type="caution">
    <text evidence="1">The sequence shown here is derived from an EMBL/GenBank/DDBJ whole genome shotgun (WGS) entry which is preliminary data.</text>
</comment>
<dbReference type="EMBL" id="ARZA01000269">
    <property type="protein sequence ID" value="EOC99473.1"/>
    <property type="molecule type" value="Genomic_DNA"/>
</dbReference>
<name>R1CS02_9FIRM</name>
<organism evidence="1 2">
    <name type="scientific">Caldisalinibacter kiritimatiensis</name>
    <dbReference type="NCBI Taxonomy" id="1304284"/>
    <lineage>
        <taxon>Bacteria</taxon>
        <taxon>Bacillati</taxon>
        <taxon>Bacillota</taxon>
        <taxon>Tissierellia</taxon>
        <taxon>Tissierellales</taxon>
        <taxon>Thermohalobacteraceae</taxon>
        <taxon>Caldisalinibacter</taxon>
    </lineage>
</organism>
<keyword evidence="2" id="KW-1185">Reference proteome</keyword>
<evidence type="ECO:0000313" key="1">
    <source>
        <dbReference type="EMBL" id="EOC99473.1"/>
    </source>
</evidence>
<dbReference type="OrthoDB" id="9867453at2"/>
<protein>
    <submittedName>
        <fullName evidence="1">Uncharacterized protein</fullName>
    </submittedName>
</protein>
<dbReference type="STRING" id="1304284.L21TH_2478"/>
<accession>R1CS02</accession>
<dbReference type="Proteomes" id="UP000013378">
    <property type="component" value="Unassembled WGS sequence"/>
</dbReference>
<sequence>MSTSNKVLEKVIQKKFSEHLEAKREGRDYNFKAELVKELKEATKDLEVDASKELPKLRKLIEQLKE</sequence>
<reference evidence="1 2" key="1">
    <citation type="journal article" date="2015" name="Geomicrobiol. J.">
        <title>Caldisalinibacter kiritimatiensis gen. nov., sp. nov., a moderately thermohalophilic thiosulfate-reducing bacterium from a hypersaline microbial mat.</title>
        <authorList>
            <person name="Ben Hania W."/>
            <person name="Joseph M."/>
            <person name="Fiebig A."/>
            <person name="Bunk B."/>
            <person name="Klenk H.-P."/>
            <person name="Fardeau M.-L."/>
            <person name="Spring S."/>
        </authorList>
    </citation>
    <scope>NUCLEOTIDE SEQUENCE [LARGE SCALE GENOMIC DNA]</scope>
    <source>
        <strain evidence="1 2">L21-TH-D2</strain>
    </source>
</reference>
<dbReference type="RefSeq" id="WP_006317014.1">
    <property type="nucleotide sequence ID" value="NZ_ARZA01000269.1"/>
</dbReference>
<evidence type="ECO:0000313" key="2">
    <source>
        <dbReference type="Proteomes" id="UP000013378"/>
    </source>
</evidence>
<gene>
    <name evidence="1" type="ORF">L21TH_2478</name>
</gene>
<proteinExistence type="predicted"/>
<dbReference type="AlphaFoldDB" id="R1CS02"/>